<evidence type="ECO:0000256" key="8">
    <source>
        <dbReference type="ARBA" id="ARBA00022833"/>
    </source>
</evidence>
<evidence type="ECO:0000256" key="5">
    <source>
        <dbReference type="ARBA" id="ARBA00022737"/>
    </source>
</evidence>
<dbReference type="CDD" id="cd22584">
    <property type="entry name" value="Rcat_RBR_unk"/>
    <property type="match status" value="1"/>
</dbReference>
<feature type="region of interest" description="Disordered" evidence="11">
    <location>
        <begin position="67"/>
        <end position="145"/>
    </location>
</feature>
<name>A0A0D2IW79_9EURO</name>
<feature type="compositionally biased region" description="Low complexity" evidence="11">
    <location>
        <begin position="943"/>
        <end position="973"/>
    </location>
</feature>
<evidence type="ECO:0000256" key="11">
    <source>
        <dbReference type="SAM" id="MobiDB-lite"/>
    </source>
</evidence>
<dbReference type="GO" id="GO:0016567">
    <property type="term" value="P:protein ubiquitination"/>
    <property type="evidence" value="ECO:0007669"/>
    <property type="project" value="InterPro"/>
</dbReference>
<dbReference type="VEuPathDB" id="FungiDB:Z518_10005"/>
<dbReference type="EMBL" id="KN847482">
    <property type="protein sequence ID" value="KIX00940.1"/>
    <property type="molecule type" value="Genomic_DNA"/>
</dbReference>
<evidence type="ECO:0000256" key="1">
    <source>
        <dbReference type="ARBA" id="ARBA00001798"/>
    </source>
</evidence>
<dbReference type="RefSeq" id="XP_013268076.1">
    <property type="nucleotide sequence ID" value="XM_013412622.1"/>
</dbReference>
<evidence type="ECO:0000256" key="10">
    <source>
        <dbReference type="SAM" id="Coils"/>
    </source>
</evidence>
<dbReference type="PANTHER" id="PTHR11685">
    <property type="entry name" value="RBR FAMILY RING FINGER AND IBR DOMAIN-CONTAINING"/>
    <property type="match status" value="1"/>
</dbReference>
<keyword evidence="6 9" id="KW-0863">Zinc-finger</keyword>
<dbReference type="InterPro" id="IPR031127">
    <property type="entry name" value="E3_UB_ligase_RBR"/>
</dbReference>
<keyword evidence="4" id="KW-0479">Metal-binding</keyword>
<dbReference type="EC" id="2.3.2.31" evidence="2"/>
<evidence type="ECO:0000259" key="12">
    <source>
        <dbReference type="PROSITE" id="PS50089"/>
    </source>
</evidence>
<dbReference type="InterPro" id="IPR013083">
    <property type="entry name" value="Znf_RING/FYVE/PHD"/>
</dbReference>
<dbReference type="HOGENOM" id="CLU_010209_0_0_1"/>
<keyword evidence="3" id="KW-0808">Transferase</keyword>
<evidence type="ECO:0000256" key="4">
    <source>
        <dbReference type="ARBA" id="ARBA00022723"/>
    </source>
</evidence>
<dbReference type="Gene3D" id="3.30.40.10">
    <property type="entry name" value="Zinc/RING finger domain, C3HC4 (zinc finger)"/>
    <property type="match status" value="1"/>
</dbReference>
<dbReference type="Gene3D" id="1.20.120.1750">
    <property type="match status" value="1"/>
</dbReference>
<comment type="catalytic activity">
    <reaction evidence="1">
        <text>[E2 ubiquitin-conjugating enzyme]-S-ubiquitinyl-L-cysteine + [acceptor protein]-L-lysine = [E2 ubiquitin-conjugating enzyme]-L-cysteine + [acceptor protein]-N(6)-ubiquitinyl-L-lysine.</text>
        <dbReference type="EC" id="2.3.2.31"/>
    </reaction>
</comment>
<feature type="region of interest" description="Disordered" evidence="11">
    <location>
        <begin position="898"/>
        <end position="991"/>
    </location>
</feature>
<feature type="region of interest" description="Disordered" evidence="11">
    <location>
        <begin position="697"/>
        <end position="764"/>
    </location>
</feature>
<evidence type="ECO:0000313" key="14">
    <source>
        <dbReference type="EMBL" id="KIX00940.1"/>
    </source>
</evidence>
<dbReference type="InterPro" id="IPR044066">
    <property type="entry name" value="TRIAD_supradom"/>
</dbReference>
<dbReference type="InterPro" id="IPR002867">
    <property type="entry name" value="IBR_dom"/>
</dbReference>
<accession>A0A0D2IW79</accession>
<organism evidence="14 15">
    <name type="scientific">Rhinocladiella mackenziei CBS 650.93</name>
    <dbReference type="NCBI Taxonomy" id="1442369"/>
    <lineage>
        <taxon>Eukaryota</taxon>
        <taxon>Fungi</taxon>
        <taxon>Dikarya</taxon>
        <taxon>Ascomycota</taxon>
        <taxon>Pezizomycotina</taxon>
        <taxon>Eurotiomycetes</taxon>
        <taxon>Chaetothyriomycetidae</taxon>
        <taxon>Chaetothyriales</taxon>
        <taxon>Herpotrichiellaceae</taxon>
        <taxon>Rhinocladiella</taxon>
    </lineage>
</organism>
<dbReference type="STRING" id="1442369.A0A0D2IW79"/>
<keyword evidence="15" id="KW-1185">Reference proteome</keyword>
<evidence type="ECO:0000259" key="13">
    <source>
        <dbReference type="PROSITE" id="PS51873"/>
    </source>
</evidence>
<dbReference type="InterPro" id="IPR017907">
    <property type="entry name" value="Znf_RING_CS"/>
</dbReference>
<dbReference type="GO" id="GO:0061630">
    <property type="term" value="F:ubiquitin protein ligase activity"/>
    <property type="evidence" value="ECO:0007669"/>
    <property type="project" value="UniProtKB-EC"/>
</dbReference>
<evidence type="ECO:0000256" key="9">
    <source>
        <dbReference type="PROSITE-ProRule" id="PRU00175"/>
    </source>
</evidence>
<dbReference type="OrthoDB" id="9977870at2759"/>
<sequence length="1050" mass="117881">MSQRPVETSAEEDAVESQGWEAFKKTTPNLQPHDDWRQRKIPSELQRLPEESNLDEKLRQILAWSLRLNPPSPAIQAQNGVRESKSEQRLHDSGTNHDERPQQPEDDTSRRPVLSEYPGNGAAPDSRAIRSERPSKSLPSVEPGSIGHGLLGSSLSILSALKMNPEQELPSGLKIKKTPQKQIPLTECISCLEEFPKDKTATLPCTHSYCKTCLATLVTTALQNEANYPPKCCLTEIPLQTVFLALNSKQRETYKEKAAEYAIPAQERWYCPNTKCLRWIPPGKITRIRSNQRCPHCSTKICAICRGLAHQQHTDCPQDFGLEATITLAELSGWRRCFSCRTMVERNEGCRHMTCKCGAQFCYVCGAKWRTCRCTEIDETNRQAELRHRRNERERQQFAEAAEIARIMAEIEAMERREAEGRQQEEERREAERLKEETELARLEEERLQEETARREEADRLEREFRQTMRVSVEDSCRVLQSALTEMLQTQKKGLDSRHMHAEHQCFKRQEEEMSAQQKESEDLLSSMESNIDKRKNSIEKKHKAEMDAFIAEQQELEDDIFLEIQLHLRGRKDKDTRERRLQERFRRQRDEKLEELVTRHKSELEALSASTSMELEGIKRAKDSKMAAIQEQYQQGFEALLAEVAADRMWFQFLSERRQNLVSEHARLMLEDLEAGEDPEGLTEERAATIGPFITSGFPEANAPMLDPLTTDGIQNTKPDQPQDTLASSPALTDSTSFTSPSRPLAELAATSEHSLSSIDSNPTFAVSNATETRDMTPNQFMMNSAWGWMTGTGEGSPHLTDAPNSRRTADPLSPPRGTREARRNTRPTMQHATYGPEMAMMSGALLPSRYTPPPLIPAPLRVGRRLNVPDSEGLQVLEPEAPPASKAPAISLAPSGAIQEPGAFPASPATDASANNNPRDDTYPEALSLPLPSQTRKGHSSADGSRSTSASASRSGSGASSSSKYSTSLSRVDSLIIPPPLPNPKVSKRGAQHFLSVFVDTTPTSPIAAKPKKQQQQQRRTPKATWSLKDLKSKVANEKDKDNDATNQ</sequence>
<feature type="region of interest" description="Disordered" evidence="11">
    <location>
        <begin position="787"/>
        <end position="832"/>
    </location>
</feature>
<dbReference type="AlphaFoldDB" id="A0A0D2IW79"/>
<keyword evidence="5" id="KW-0677">Repeat</keyword>
<proteinExistence type="predicted"/>
<evidence type="ECO:0000256" key="7">
    <source>
        <dbReference type="ARBA" id="ARBA00022786"/>
    </source>
</evidence>
<keyword evidence="10" id="KW-0175">Coiled coil</keyword>
<feature type="region of interest" description="Disordered" evidence="11">
    <location>
        <begin position="1"/>
        <end position="54"/>
    </location>
</feature>
<evidence type="ECO:0000256" key="2">
    <source>
        <dbReference type="ARBA" id="ARBA00012251"/>
    </source>
</evidence>
<dbReference type="GeneID" id="25298076"/>
<dbReference type="InterPro" id="IPR001841">
    <property type="entry name" value="Znf_RING"/>
</dbReference>
<feature type="domain" description="RING-type" evidence="13">
    <location>
        <begin position="184"/>
        <end position="384"/>
    </location>
</feature>
<dbReference type="Pfam" id="PF01485">
    <property type="entry name" value="IBR"/>
    <property type="match status" value="2"/>
</dbReference>
<protein>
    <recommendedName>
        <fullName evidence="2">RBR-type E3 ubiquitin transferase</fullName>
        <ecNumber evidence="2">2.3.2.31</ecNumber>
    </recommendedName>
</protein>
<dbReference type="GO" id="GO:0008270">
    <property type="term" value="F:zinc ion binding"/>
    <property type="evidence" value="ECO:0007669"/>
    <property type="project" value="UniProtKB-KW"/>
</dbReference>
<feature type="compositionally biased region" description="Low complexity" evidence="11">
    <location>
        <begin position="1016"/>
        <end position="1027"/>
    </location>
</feature>
<evidence type="ECO:0000313" key="15">
    <source>
        <dbReference type="Proteomes" id="UP000053617"/>
    </source>
</evidence>
<dbReference type="PROSITE" id="PS51873">
    <property type="entry name" value="TRIAD"/>
    <property type="match status" value="1"/>
</dbReference>
<feature type="compositionally biased region" description="Basic and acidic residues" evidence="11">
    <location>
        <begin position="32"/>
        <end position="54"/>
    </location>
</feature>
<feature type="compositionally biased region" description="Polar residues" evidence="11">
    <location>
        <begin position="753"/>
        <end position="764"/>
    </location>
</feature>
<keyword evidence="7" id="KW-0833">Ubl conjugation pathway</keyword>
<feature type="compositionally biased region" description="Polar residues" evidence="11">
    <location>
        <begin position="713"/>
        <end position="743"/>
    </location>
</feature>
<evidence type="ECO:0000256" key="6">
    <source>
        <dbReference type="ARBA" id="ARBA00022771"/>
    </source>
</evidence>
<feature type="region of interest" description="Disordered" evidence="11">
    <location>
        <begin position="415"/>
        <end position="436"/>
    </location>
</feature>
<gene>
    <name evidence="14" type="ORF">Z518_10005</name>
</gene>
<dbReference type="PROSITE" id="PS50089">
    <property type="entry name" value="ZF_RING_2"/>
    <property type="match status" value="1"/>
</dbReference>
<dbReference type="PROSITE" id="PS00518">
    <property type="entry name" value="ZF_RING_1"/>
    <property type="match status" value="1"/>
</dbReference>
<feature type="compositionally biased region" description="Basic and acidic residues" evidence="11">
    <location>
        <begin position="1031"/>
        <end position="1050"/>
    </location>
</feature>
<feature type="domain" description="RING-type" evidence="12">
    <location>
        <begin position="188"/>
        <end position="232"/>
    </location>
</feature>
<keyword evidence="8" id="KW-0862">Zinc</keyword>
<feature type="region of interest" description="Disordered" evidence="11">
    <location>
        <begin position="1005"/>
        <end position="1050"/>
    </location>
</feature>
<feature type="coiled-coil region" evidence="10">
    <location>
        <begin position="507"/>
        <end position="560"/>
    </location>
</feature>
<dbReference type="Proteomes" id="UP000053617">
    <property type="component" value="Unassembled WGS sequence"/>
</dbReference>
<dbReference type="SUPFAM" id="SSF57850">
    <property type="entry name" value="RING/U-box"/>
    <property type="match status" value="2"/>
</dbReference>
<evidence type="ECO:0000256" key="3">
    <source>
        <dbReference type="ARBA" id="ARBA00022679"/>
    </source>
</evidence>
<reference evidence="14 15" key="1">
    <citation type="submission" date="2015-01" db="EMBL/GenBank/DDBJ databases">
        <title>The Genome Sequence of Rhinocladiella mackenzie CBS 650.93.</title>
        <authorList>
            <consortium name="The Broad Institute Genomics Platform"/>
            <person name="Cuomo C."/>
            <person name="de Hoog S."/>
            <person name="Gorbushina A."/>
            <person name="Stielow B."/>
            <person name="Teixiera M."/>
            <person name="Abouelleil A."/>
            <person name="Chapman S.B."/>
            <person name="Priest M."/>
            <person name="Young S.K."/>
            <person name="Wortman J."/>
            <person name="Nusbaum C."/>
            <person name="Birren B."/>
        </authorList>
    </citation>
    <scope>NUCLEOTIDE SEQUENCE [LARGE SCALE GENOMIC DNA]</scope>
    <source>
        <strain evidence="14 15">CBS 650.93</strain>
    </source>
</reference>
<feature type="compositionally biased region" description="Basic and acidic residues" evidence="11">
    <location>
        <begin position="82"/>
        <end position="110"/>
    </location>
</feature>